<reference evidence="3" key="1">
    <citation type="submission" date="2016-10" db="EMBL/GenBank/DDBJ databases">
        <authorList>
            <person name="Varghese N."/>
            <person name="Submissions S."/>
        </authorList>
    </citation>
    <scope>NUCLEOTIDE SEQUENCE [LARGE SCALE GENOMIC DNA]</scope>
    <source>
        <strain evidence="3">CGMCC 4.2126</strain>
    </source>
</reference>
<dbReference type="EMBL" id="FOQY01000004">
    <property type="protein sequence ID" value="SFI68939.1"/>
    <property type="molecule type" value="Genomic_DNA"/>
</dbReference>
<proteinExistence type="predicted"/>
<keyword evidence="2" id="KW-0687">Ribonucleoprotein</keyword>
<feature type="compositionally biased region" description="Basic and acidic residues" evidence="1">
    <location>
        <begin position="1"/>
        <end position="12"/>
    </location>
</feature>
<evidence type="ECO:0000256" key="1">
    <source>
        <dbReference type="SAM" id="MobiDB-lite"/>
    </source>
</evidence>
<accession>A0A1I3K8W9</accession>
<gene>
    <name evidence="2" type="ORF">SAMN05216275_104274</name>
</gene>
<dbReference type="GO" id="GO:1990904">
    <property type="term" value="C:ribonucleoprotein complex"/>
    <property type="evidence" value="ECO:0007669"/>
    <property type="project" value="UniProtKB-KW"/>
</dbReference>
<keyword evidence="3" id="KW-1185">Reference proteome</keyword>
<dbReference type="GeneID" id="96297451"/>
<sequence length="116" mass="11629">MTDDREVREQAGGHDPSQEDPASAAPRGADEEEPAPAAPQDGEGAAPEAPQGGEGPVPAAPRGADGESRVVAERSGADTSFPDRPLLADPDDARNPAGADEESGEGVPQPKVGPTS</sequence>
<protein>
    <submittedName>
        <fullName evidence="2">SAP domain-containing ribonucleoprotein</fullName>
    </submittedName>
</protein>
<feature type="region of interest" description="Disordered" evidence="1">
    <location>
        <begin position="1"/>
        <end position="116"/>
    </location>
</feature>
<evidence type="ECO:0000313" key="2">
    <source>
        <dbReference type="EMBL" id="SFI68939.1"/>
    </source>
</evidence>
<feature type="compositionally biased region" description="Low complexity" evidence="1">
    <location>
        <begin position="38"/>
        <end position="61"/>
    </location>
</feature>
<dbReference type="RefSeq" id="WP_093886391.1">
    <property type="nucleotide sequence ID" value="NZ_FOQY01000004.1"/>
</dbReference>
<name>A0A1I3K8W9_9ACTN</name>
<feature type="compositionally biased region" description="Basic and acidic residues" evidence="1">
    <location>
        <begin position="64"/>
        <end position="76"/>
    </location>
</feature>
<dbReference type="AlphaFoldDB" id="A0A1I3K8W9"/>
<evidence type="ECO:0000313" key="3">
    <source>
        <dbReference type="Proteomes" id="UP000199111"/>
    </source>
</evidence>
<organism evidence="2 3">
    <name type="scientific">Streptosporangium canum</name>
    <dbReference type="NCBI Taxonomy" id="324952"/>
    <lineage>
        <taxon>Bacteria</taxon>
        <taxon>Bacillati</taxon>
        <taxon>Actinomycetota</taxon>
        <taxon>Actinomycetes</taxon>
        <taxon>Streptosporangiales</taxon>
        <taxon>Streptosporangiaceae</taxon>
        <taxon>Streptosporangium</taxon>
    </lineage>
</organism>
<dbReference type="Proteomes" id="UP000199111">
    <property type="component" value="Unassembled WGS sequence"/>
</dbReference>